<evidence type="ECO:0000313" key="2">
    <source>
        <dbReference type="EMBL" id="KGO98687.1"/>
    </source>
</evidence>
<comment type="caution">
    <text evidence="2">The sequence shown here is derived from an EMBL/GenBank/DDBJ whole genome shotgun (WGS) entry which is preliminary data.</text>
</comment>
<dbReference type="SUPFAM" id="SSF88697">
    <property type="entry name" value="PUA domain-like"/>
    <property type="match status" value="1"/>
</dbReference>
<evidence type="ECO:0000259" key="1">
    <source>
        <dbReference type="PROSITE" id="PS51787"/>
    </source>
</evidence>
<dbReference type="PROSITE" id="PS51787">
    <property type="entry name" value="LON_N"/>
    <property type="match status" value="1"/>
</dbReference>
<dbReference type="Pfam" id="PF02190">
    <property type="entry name" value="LON_substr_bdg"/>
    <property type="match status" value="1"/>
</dbReference>
<keyword evidence="2" id="KW-0645">Protease</keyword>
<dbReference type="InterPro" id="IPR015947">
    <property type="entry name" value="PUA-like_sf"/>
</dbReference>
<feature type="domain" description="Lon N-terminal" evidence="1">
    <location>
        <begin position="18"/>
        <end position="205"/>
    </location>
</feature>
<gene>
    <name evidence="2" type="ORF">N791_11075</name>
</gene>
<keyword evidence="3" id="KW-1185">Reference proteome</keyword>
<dbReference type="InterPro" id="IPR003111">
    <property type="entry name" value="Lon_prtase_N"/>
</dbReference>
<keyword evidence="2" id="KW-0378">Hydrolase</keyword>
<dbReference type="SMART" id="SM00464">
    <property type="entry name" value="LON"/>
    <property type="match status" value="1"/>
</dbReference>
<evidence type="ECO:0000313" key="3">
    <source>
        <dbReference type="Proteomes" id="UP000030003"/>
    </source>
</evidence>
<dbReference type="InterPro" id="IPR046336">
    <property type="entry name" value="Lon_prtase_N_sf"/>
</dbReference>
<accession>A0A0A0M9L2</accession>
<name>A0A0A0M9L2_9GAMM</name>
<dbReference type="GO" id="GO:0006508">
    <property type="term" value="P:proteolysis"/>
    <property type="evidence" value="ECO:0007669"/>
    <property type="project" value="UniProtKB-KW"/>
</dbReference>
<dbReference type="AlphaFoldDB" id="A0A0A0M9L2"/>
<proteinExistence type="predicted"/>
<dbReference type="EMBL" id="AVBH01000057">
    <property type="protein sequence ID" value="KGO98687.1"/>
    <property type="molecule type" value="Genomic_DNA"/>
</dbReference>
<sequence length="205" mass="22423">MTARPACARLVPMQSQSLPLFPLPTVLVPGAALGLRVFEPRYLDLVRECSRNQSGFGICLLVDDGSGEASAAAAFGTEAVIEDFDTGDDGLLTITVRGRRRFRADTVCVRDNGLQVATVEWLEPDPVEPLRPEHGLLAMLLRGLLEQVGGEHADSLDQRSDDAAWVGWRLTEMLPLSDTQRQQLLQEDDPHVRLDSLLGLLPDAD</sequence>
<dbReference type="Proteomes" id="UP000030003">
    <property type="component" value="Unassembled WGS sequence"/>
</dbReference>
<dbReference type="PANTHER" id="PTHR46732">
    <property type="entry name" value="ATP-DEPENDENT PROTEASE LA (LON) DOMAIN PROTEIN"/>
    <property type="match status" value="1"/>
</dbReference>
<dbReference type="Gene3D" id="2.30.130.40">
    <property type="entry name" value="LON domain-like"/>
    <property type="match status" value="1"/>
</dbReference>
<dbReference type="STRING" id="1385515.GCA_000423325_01809"/>
<dbReference type="PANTHER" id="PTHR46732:SF8">
    <property type="entry name" value="ATP-DEPENDENT PROTEASE LA (LON) DOMAIN PROTEIN"/>
    <property type="match status" value="1"/>
</dbReference>
<dbReference type="Gene3D" id="1.10.4060.10">
    <property type="entry name" value="BPP1347 like domain"/>
    <property type="match status" value="1"/>
</dbReference>
<dbReference type="eggNOG" id="COG2802">
    <property type="taxonomic scope" value="Bacteria"/>
</dbReference>
<dbReference type="GO" id="GO:0008233">
    <property type="term" value="F:peptidase activity"/>
    <property type="evidence" value="ECO:0007669"/>
    <property type="project" value="UniProtKB-KW"/>
</dbReference>
<organism evidence="2 3">
    <name type="scientific">Lysobacter defluvii IMMIB APB-9 = DSM 18482</name>
    <dbReference type="NCBI Taxonomy" id="1385515"/>
    <lineage>
        <taxon>Bacteria</taxon>
        <taxon>Pseudomonadati</taxon>
        <taxon>Pseudomonadota</taxon>
        <taxon>Gammaproteobacteria</taxon>
        <taxon>Lysobacterales</taxon>
        <taxon>Lysobacteraceae</taxon>
        <taxon>Novilysobacter</taxon>
    </lineage>
</organism>
<reference evidence="2 3" key="1">
    <citation type="submission" date="2013-08" db="EMBL/GenBank/DDBJ databases">
        <title>Genomic analysis of Lysobacter defluvii.</title>
        <authorList>
            <person name="Wang Q."/>
            <person name="Wang G."/>
        </authorList>
    </citation>
    <scope>NUCLEOTIDE SEQUENCE [LARGE SCALE GENOMIC DNA]</scope>
    <source>
        <strain evidence="2 3">IMMIB APB-9</strain>
    </source>
</reference>
<protein>
    <submittedName>
        <fullName evidence="2">ATP-dependent protease</fullName>
    </submittedName>
</protein>